<dbReference type="InterPro" id="IPR005890">
    <property type="entry name" value="NO3_transporter_ATP-bd-like"/>
</dbReference>
<dbReference type="GO" id="GO:0005524">
    <property type="term" value="F:ATP binding"/>
    <property type="evidence" value="ECO:0007669"/>
    <property type="project" value="UniProtKB-KW"/>
</dbReference>
<dbReference type="PANTHER" id="PTHR42788">
    <property type="entry name" value="TAURINE IMPORT ATP-BINDING PROTEIN-RELATED"/>
    <property type="match status" value="1"/>
</dbReference>
<evidence type="ECO:0000256" key="1">
    <source>
        <dbReference type="ARBA" id="ARBA00004417"/>
    </source>
</evidence>
<dbReference type="AlphaFoldDB" id="A0A563VJB6"/>
<comment type="subcellular location">
    <subcellularLocation>
        <location evidence="1">Cell inner membrane</location>
        <topology evidence="1">Peripheral membrane protein</topology>
    </subcellularLocation>
</comment>
<evidence type="ECO:0000259" key="9">
    <source>
        <dbReference type="PROSITE" id="PS50893"/>
    </source>
</evidence>
<dbReference type="InterPro" id="IPR003439">
    <property type="entry name" value="ABC_transporter-like_ATP-bd"/>
</dbReference>
<evidence type="ECO:0000256" key="6">
    <source>
        <dbReference type="ARBA" id="ARBA00022840"/>
    </source>
</evidence>
<reference evidence="10 11" key="1">
    <citation type="submission" date="2019-01" db="EMBL/GenBank/DDBJ databases">
        <authorList>
            <person name="Brito A."/>
        </authorList>
    </citation>
    <scope>NUCLEOTIDE SEQUENCE [LARGE SCALE GENOMIC DNA]</scope>
    <source>
        <strain evidence="10">1</strain>
    </source>
</reference>
<evidence type="ECO:0000256" key="3">
    <source>
        <dbReference type="ARBA" id="ARBA00022448"/>
    </source>
</evidence>
<dbReference type="PROSITE" id="PS50893">
    <property type="entry name" value="ABC_TRANSPORTER_2"/>
    <property type="match status" value="1"/>
</dbReference>
<evidence type="ECO:0000256" key="8">
    <source>
        <dbReference type="ARBA" id="ARBA00023136"/>
    </source>
</evidence>
<dbReference type="InterPro" id="IPR050166">
    <property type="entry name" value="ABC_transporter_ATP-bind"/>
</dbReference>
<dbReference type="SMART" id="SM00382">
    <property type="entry name" value="AAA"/>
    <property type="match status" value="1"/>
</dbReference>
<evidence type="ECO:0000256" key="5">
    <source>
        <dbReference type="ARBA" id="ARBA00022741"/>
    </source>
</evidence>
<proteinExistence type="inferred from homology"/>
<keyword evidence="11" id="KW-1185">Reference proteome</keyword>
<dbReference type="InterPro" id="IPR017871">
    <property type="entry name" value="ABC_transporter-like_CS"/>
</dbReference>
<sequence length="294" mass="32700">MNLSLSSETFVNNQHQNSAQISLRHVSKVFPGRKGFLNNITGQATSDYVALEDINLDIEHNTFVCIIGPSGCGKSTLLNIIGGLSSASSGSVTMNGQAIEQPGPDRGMVFQNYALMPWMTVEGNIRFAVETVYPKLSAIERKRVVKEHIQLVGLTGAESKRPHEISGGMKQRVGIARALAINPQILLMDEPFGALDALTRGFLQDEIERIWEQERKTAIMITHSIEEALLLSDRIIMMTKGPAAKIDEILDVPFPRPRDRIQVEKHPAYLGLKQEMEDHLYRETRAVEEARLGN</sequence>
<dbReference type="PROSITE" id="PS00211">
    <property type="entry name" value="ABC_TRANSPORTER_1"/>
    <property type="match status" value="1"/>
</dbReference>
<dbReference type="Pfam" id="PF00005">
    <property type="entry name" value="ABC_tran"/>
    <property type="match status" value="1"/>
</dbReference>
<dbReference type="Proteomes" id="UP000320055">
    <property type="component" value="Unassembled WGS sequence"/>
</dbReference>
<keyword evidence="8" id="KW-0472">Membrane</keyword>
<protein>
    <submittedName>
        <fullName evidence="10">Nitrate transport ATP-binding protein NrtD</fullName>
    </submittedName>
</protein>
<gene>
    <name evidence="10" type="primary">nrtD</name>
    <name evidence="10" type="ORF">H1P_1030006</name>
</gene>
<keyword evidence="3" id="KW-0813">Transport</keyword>
<evidence type="ECO:0000256" key="4">
    <source>
        <dbReference type="ARBA" id="ARBA00022475"/>
    </source>
</evidence>
<feature type="domain" description="ABC transporter" evidence="9">
    <location>
        <begin position="21"/>
        <end position="265"/>
    </location>
</feature>
<comment type="similarity">
    <text evidence="2">Belongs to the ABC transporter superfamily. Nitrate/nitrite/cyanate uptake transporter (NitT) (TC 3.A.1.16) family.</text>
</comment>
<dbReference type="CDD" id="cd03293">
    <property type="entry name" value="ABC_NrtD_SsuB_transporters"/>
    <property type="match status" value="1"/>
</dbReference>
<dbReference type="EMBL" id="CAACVJ010000006">
    <property type="protein sequence ID" value="VEP11407.1"/>
    <property type="molecule type" value="Genomic_DNA"/>
</dbReference>
<dbReference type="InterPro" id="IPR027417">
    <property type="entry name" value="P-loop_NTPase"/>
</dbReference>
<evidence type="ECO:0000313" key="10">
    <source>
        <dbReference type="EMBL" id="VEP11407.1"/>
    </source>
</evidence>
<dbReference type="GO" id="GO:0015112">
    <property type="term" value="F:nitrate transmembrane transporter activity"/>
    <property type="evidence" value="ECO:0007669"/>
    <property type="project" value="InterPro"/>
</dbReference>
<dbReference type="RefSeq" id="WP_144868797.1">
    <property type="nucleotide sequence ID" value="NZ_LR213859.1"/>
</dbReference>
<name>A0A563VJB6_9CYAN</name>
<dbReference type="GO" id="GO:0005886">
    <property type="term" value="C:plasma membrane"/>
    <property type="evidence" value="ECO:0007669"/>
    <property type="project" value="UniProtKB-SubCell"/>
</dbReference>
<evidence type="ECO:0000256" key="7">
    <source>
        <dbReference type="ARBA" id="ARBA00022967"/>
    </source>
</evidence>
<keyword evidence="6 10" id="KW-0067">ATP-binding</keyword>
<keyword evidence="7" id="KW-1278">Translocase</keyword>
<evidence type="ECO:0000256" key="2">
    <source>
        <dbReference type="ARBA" id="ARBA00009440"/>
    </source>
</evidence>
<dbReference type="NCBIfam" id="TIGR01184">
    <property type="entry name" value="ntrCD"/>
    <property type="match status" value="1"/>
</dbReference>
<dbReference type="GO" id="GO:0016887">
    <property type="term" value="F:ATP hydrolysis activity"/>
    <property type="evidence" value="ECO:0007669"/>
    <property type="project" value="InterPro"/>
</dbReference>
<dbReference type="SUPFAM" id="SSF52540">
    <property type="entry name" value="P-loop containing nucleoside triphosphate hydrolases"/>
    <property type="match status" value="1"/>
</dbReference>
<keyword evidence="5" id="KW-0547">Nucleotide-binding</keyword>
<dbReference type="OrthoDB" id="450403at2"/>
<dbReference type="PANTHER" id="PTHR42788:SF7">
    <property type="entry name" value="NITRATE ABC TRANSPORTER ATP-BINDING PROTEIN"/>
    <property type="match status" value="1"/>
</dbReference>
<organism evidence="10 11">
    <name type="scientific">Hyella patelloides LEGE 07179</name>
    <dbReference type="NCBI Taxonomy" id="945734"/>
    <lineage>
        <taxon>Bacteria</taxon>
        <taxon>Bacillati</taxon>
        <taxon>Cyanobacteriota</taxon>
        <taxon>Cyanophyceae</taxon>
        <taxon>Pleurocapsales</taxon>
        <taxon>Hyellaceae</taxon>
        <taxon>Hyella</taxon>
    </lineage>
</organism>
<evidence type="ECO:0000313" key="11">
    <source>
        <dbReference type="Proteomes" id="UP000320055"/>
    </source>
</evidence>
<dbReference type="Gene3D" id="3.40.50.300">
    <property type="entry name" value="P-loop containing nucleotide triphosphate hydrolases"/>
    <property type="match status" value="1"/>
</dbReference>
<keyword evidence="4" id="KW-1003">Cell membrane</keyword>
<accession>A0A563VJB6</accession>
<dbReference type="InterPro" id="IPR003593">
    <property type="entry name" value="AAA+_ATPase"/>
</dbReference>